<evidence type="ECO:0000313" key="4">
    <source>
        <dbReference type="Proteomes" id="UP000807159"/>
    </source>
</evidence>
<organism evidence="3 4">
    <name type="scientific">Populus deltoides</name>
    <name type="common">Eastern poplar</name>
    <name type="synonym">Eastern cottonwood</name>
    <dbReference type="NCBI Taxonomy" id="3696"/>
    <lineage>
        <taxon>Eukaryota</taxon>
        <taxon>Viridiplantae</taxon>
        <taxon>Streptophyta</taxon>
        <taxon>Embryophyta</taxon>
        <taxon>Tracheophyta</taxon>
        <taxon>Spermatophyta</taxon>
        <taxon>Magnoliopsida</taxon>
        <taxon>eudicotyledons</taxon>
        <taxon>Gunneridae</taxon>
        <taxon>Pentapetalae</taxon>
        <taxon>rosids</taxon>
        <taxon>fabids</taxon>
        <taxon>Malpighiales</taxon>
        <taxon>Salicaceae</taxon>
        <taxon>Saliceae</taxon>
        <taxon>Populus</taxon>
    </lineage>
</organism>
<dbReference type="Proteomes" id="UP000807159">
    <property type="component" value="Chromosome 9"/>
</dbReference>
<name>A0A8T2XZP5_POPDE</name>
<accession>A0A8T2XZP5</accession>
<dbReference type="PANTHER" id="PTHR33731:SF2">
    <property type="entry name" value="ORGAN-SPECIFIC PROTEIN S2-LIKE"/>
    <property type="match status" value="1"/>
</dbReference>
<proteinExistence type="predicted"/>
<feature type="region of interest" description="Disordered" evidence="1">
    <location>
        <begin position="125"/>
        <end position="165"/>
    </location>
</feature>
<sequence length="165" mass="18827">MKSSFTFFVLFSLLLLANSINARKDIGGYWRAVMQDQSMPEAVQGLVHADPITALSAIKDSEPNPRFWIYDNGVESTRTHFFDKDFETRPSGSIHNDDEGKKHFAEHFEPRPDVFVNHDDALKGEKPFTEEFEPRPNISVYDNGVDKKPFEKDSEPKPSATVYSQ</sequence>
<feature type="compositionally biased region" description="Basic and acidic residues" evidence="1">
    <location>
        <begin position="144"/>
        <end position="156"/>
    </location>
</feature>
<keyword evidence="2" id="KW-0732">Signal</keyword>
<feature type="compositionally biased region" description="Basic and acidic residues" evidence="1">
    <location>
        <begin position="125"/>
        <end position="134"/>
    </location>
</feature>
<feature type="chain" id="PRO_5035917585" description="Organ-specific protein P4" evidence="2">
    <location>
        <begin position="23"/>
        <end position="165"/>
    </location>
</feature>
<dbReference type="AlphaFoldDB" id="A0A8T2XZP5"/>
<keyword evidence="4" id="KW-1185">Reference proteome</keyword>
<evidence type="ECO:0008006" key="5">
    <source>
        <dbReference type="Google" id="ProtNLM"/>
    </source>
</evidence>
<feature type="signal peptide" evidence="2">
    <location>
        <begin position="1"/>
        <end position="22"/>
    </location>
</feature>
<evidence type="ECO:0000256" key="1">
    <source>
        <dbReference type="SAM" id="MobiDB-lite"/>
    </source>
</evidence>
<comment type="caution">
    <text evidence="3">The sequence shown here is derived from an EMBL/GenBank/DDBJ whole genome shotgun (WGS) entry which is preliminary data.</text>
</comment>
<dbReference type="EMBL" id="JACEGQ020000009">
    <property type="protein sequence ID" value="KAH8498323.1"/>
    <property type="molecule type" value="Genomic_DNA"/>
</dbReference>
<evidence type="ECO:0000256" key="2">
    <source>
        <dbReference type="SAM" id="SignalP"/>
    </source>
</evidence>
<dbReference type="Pfam" id="PF10950">
    <property type="entry name" value="Organ_specific"/>
    <property type="match status" value="1"/>
</dbReference>
<dbReference type="PANTHER" id="PTHR33731">
    <property type="entry name" value="PROTEIN, PUTATIVE-RELATED"/>
    <property type="match status" value="1"/>
</dbReference>
<evidence type="ECO:0000313" key="3">
    <source>
        <dbReference type="EMBL" id="KAH8498323.1"/>
    </source>
</evidence>
<gene>
    <name evidence="3" type="ORF">H0E87_017294</name>
</gene>
<dbReference type="InterPro" id="IPR024489">
    <property type="entry name" value="Organ_specific_prot"/>
</dbReference>
<protein>
    <recommendedName>
        <fullName evidence="5">Organ-specific protein P4</fullName>
    </recommendedName>
</protein>
<reference evidence="3" key="1">
    <citation type="journal article" date="2021" name="J. Hered.">
        <title>Genome Assembly of Salicaceae Populus deltoides (Eastern Cottonwood) I-69 Based on Nanopore Sequencing and Hi-C Technologies.</title>
        <authorList>
            <person name="Bai S."/>
            <person name="Wu H."/>
            <person name="Zhang J."/>
            <person name="Pan Z."/>
            <person name="Zhao W."/>
            <person name="Li Z."/>
            <person name="Tong C."/>
        </authorList>
    </citation>
    <scope>NUCLEOTIDE SEQUENCE</scope>
    <source>
        <tissue evidence="3">Leaf</tissue>
    </source>
</reference>